<keyword evidence="4" id="KW-0732">Signal</keyword>
<dbReference type="PROSITE" id="PS51257">
    <property type="entry name" value="PROKAR_LIPOPROTEIN"/>
    <property type="match status" value="1"/>
</dbReference>
<accession>A0A975J090</accession>
<dbReference type="SUPFAM" id="SSF49785">
    <property type="entry name" value="Galactose-binding domain-like"/>
    <property type="match status" value="1"/>
</dbReference>
<dbReference type="InterPro" id="IPR050482">
    <property type="entry name" value="Sensor_HK_TwoCompSys"/>
</dbReference>
<organism evidence="7 8">
    <name type="scientific">Luteolibacter ambystomatis</name>
    <dbReference type="NCBI Taxonomy" id="2824561"/>
    <lineage>
        <taxon>Bacteria</taxon>
        <taxon>Pseudomonadati</taxon>
        <taxon>Verrucomicrobiota</taxon>
        <taxon>Verrucomicrobiia</taxon>
        <taxon>Verrucomicrobiales</taxon>
        <taxon>Verrucomicrobiaceae</taxon>
        <taxon>Luteolibacter</taxon>
    </lineage>
</organism>
<dbReference type="GO" id="GO:0000155">
    <property type="term" value="F:phosphorelay sensor kinase activity"/>
    <property type="evidence" value="ECO:0007669"/>
    <property type="project" value="InterPro"/>
</dbReference>
<dbReference type="GO" id="GO:0016020">
    <property type="term" value="C:membrane"/>
    <property type="evidence" value="ECO:0007669"/>
    <property type="project" value="InterPro"/>
</dbReference>
<evidence type="ECO:0000313" key="8">
    <source>
        <dbReference type="Proteomes" id="UP000676169"/>
    </source>
</evidence>
<protein>
    <recommendedName>
        <fullName evidence="9">Histidine kinase domain-containing protein</fullName>
    </recommendedName>
</protein>
<dbReference type="InterPro" id="IPR008979">
    <property type="entry name" value="Galactose-bd-like_sf"/>
</dbReference>
<dbReference type="CDD" id="cd16917">
    <property type="entry name" value="HATPase_UhpB-NarQ-NarX-like"/>
    <property type="match status" value="1"/>
</dbReference>
<dbReference type="GO" id="GO:0046983">
    <property type="term" value="F:protein dimerization activity"/>
    <property type="evidence" value="ECO:0007669"/>
    <property type="project" value="InterPro"/>
</dbReference>
<evidence type="ECO:0000259" key="5">
    <source>
        <dbReference type="Pfam" id="PF02518"/>
    </source>
</evidence>
<gene>
    <name evidence="7" type="ORF">KBB96_01785</name>
</gene>
<feature type="domain" description="Histidine kinase/HSP90-like ATPase" evidence="5">
    <location>
        <begin position="577"/>
        <end position="657"/>
    </location>
</feature>
<feature type="signal peptide" evidence="4">
    <location>
        <begin position="1"/>
        <end position="27"/>
    </location>
</feature>
<keyword evidence="3" id="KW-0902">Two-component regulatory system</keyword>
<evidence type="ECO:0000259" key="6">
    <source>
        <dbReference type="Pfam" id="PF07730"/>
    </source>
</evidence>
<evidence type="ECO:0000256" key="1">
    <source>
        <dbReference type="ARBA" id="ARBA00022679"/>
    </source>
</evidence>
<dbReference type="InterPro" id="IPR003594">
    <property type="entry name" value="HATPase_dom"/>
</dbReference>
<evidence type="ECO:0000313" key="7">
    <source>
        <dbReference type="EMBL" id="QUE51636.1"/>
    </source>
</evidence>
<dbReference type="AlphaFoldDB" id="A0A975J090"/>
<keyword evidence="1" id="KW-0808">Transferase</keyword>
<dbReference type="RefSeq" id="WP_211631775.1">
    <property type="nucleotide sequence ID" value="NZ_CP073100.1"/>
</dbReference>
<dbReference type="Gene3D" id="2.60.120.260">
    <property type="entry name" value="Galactose-binding domain-like"/>
    <property type="match status" value="2"/>
</dbReference>
<dbReference type="EMBL" id="CP073100">
    <property type="protein sequence ID" value="QUE51636.1"/>
    <property type="molecule type" value="Genomic_DNA"/>
</dbReference>
<keyword evidence="8" id="KW-1185">Reference proteome</keyword>
<sequence length="674" mass="74608">MKKPSYRRTVGGATLALMACLSTPVHAAETPVANPIGRVARMFNSRLVEVEDRVSWIHNRISSLAEPQEHSLKAADGCRMARQSPTAPDPQITLDLGKEYPLDQIYMIPAQREPSEPEGLFPRRFTLEASKTEDFSTKSVIYLPGNDPRVFYPNPELSPAKFSARGITARYVRLVVHTGRNRGASDLFALSELVVVSGNRPVSFGSKVDAPGSLTIPGLWAPEYLTDGRMPLGIWQSGAMSPNRGDLVDASNPNDEVSWSFDLGQKAPLDHLVLFPYELSELSEGAVLPSQLSVWVSDNADGSEARQVGDLDTLKNEVTGKIPLVIPLHGLEARSIRITGNRAWSMGNRNLQGLSEIQAWSDGRNIALGKPVTRIHQGTATNLASLTDGFSSVRQIIGVDVWLSQLSERWWLERELAQLTPMCTQMAQESELNATWGSAVALGLTFLIPVVIVERRRLISKNQLDMLRKRIASDLHDDIGSNLGSISLIARTAKKDLVRLQGPEEVVDDLMEVESIARESSLAMRDIVWLLERRQDSIGDLVQRMRETASRLLREVDYTIECQSTKVASKLTLDAKRHLFLFYKEAVHNIVKHSRARNVAIRLADQGERLVLEVHDDGIGLPPGGDERSGTVHKLQERARVLEGQLHVESQSGVGTLLRLVVRRAHLIARPNLS</sequence>
<evidence type="ECO:0008006" key="9">
    <source>
        <dbReference type="Google" id="ProtNLM"/>
    </source>
</evidence>
<dbReference type="Proteomes" id="UP000676169">
    <property type="component" value="Chromosome"/>
</dbReference>
<dbReference type="KEGG" id="lamb:KBB96_01785"/>
<dbReference type="SUPFAM" id="SSF55874">
    <property type="entry name" value="ATPase domain of HSP90 chaperone/DNA topoisomerase II/histidine kinase"/>
    <property type="match status" value="1"/>
</dbReference>
<dbReference type="InterPro" id="IPR011712">
    <property type="entry name" value="Sig_transdc_His_kin_sub3_dim/P"/>
</dbReference>
<proteinExistence type="predicted"/>
<feature type="chain" id="PRO_5037538401" description="Histidine kinase domain-containing protein" evidence="4">
    <location>
        <begin position="28"/>
        <end position="674"/>
    </location>
</feature>
<dbReference type="InterPro" id="IPR036890">
    <property type="entry name" value="HATPase_C_sf"/>
</dbReference>
<dbReference type="Pfam" id="PF07730">
    <property type="entry name" value="HisKA_3"/>
    <property type="match status" value="1"/>
</dbReference>
<evidence type="ECO:0000256" key="4">
    <source>
        <dbReference type="SAM" id="SignalP"/>
    </source>
</evidence>
<evidence type="ECO:0000256" key="2">
    <source>
        <dbReference type="ARBA" id="ARBA00022777"/>
    </source>
</evidence>
<name>A0A975J090_9BACT</name>
<keyword evidence="2" id="KW-0418">Kinase</keyword>
<evidence type="ECO:0000256" key="3">
    <source>
        <dbReference type="ARBA" id="ARBA00023012"/>
    </source>
</evidence>
<dbReference type="Gene3D" id="1.20.5.1930">
    <property type="match status" value="1"/>
</dbReference>
<feature type="domain" description="Signal transduction histidine kinase subgroup 3 dimerisation and phosphoacceptor" evidence="6">
    <location>
        <begin position="468"/>
        <end position="533"/>
    </location>
</feature>
<dbReference type="Gene3D" id="3.30.565.10">
    <property type="entry name" value="Histidine kinase-like ATPase, C-terminal domain"/>
    <property type="match status" value="1"/>
</dbReference>
<dbReference type="PANTHER" id="PTHR24421">
    <property type="entry name" value="NITRATE/NITRITE SENSOR PROTEIN NARX-RELATED"/>
    <property type="match status" value="1"/>
</dbReference>
<reference evidence="7" key="1">
    <citation type="submission" date="2021-04" db="EMBL/GenBank/DDBJ databases">
        <title>Luteolibacter sp. 32A isolated from the skin of an Anderson's salamander (Ambystoma andersonii).</title>
        <authorList>
            <person name="Spergser J."/>
            <person name="Busse H.-J."/>
        </authorList>
    </citation>
    <scope>NUCLEOTIDE SEQUENCE</scope>
    <source>
        <strain evidence="7">32A</strain>
    </source>
</reference>
<dbReference type="Pfam" id="PF02518">
    <property type="entry name" value="HATPase_c"/>
    <property type="match status" value="1"/>
</dbReference>